<evidence type="ECO:0000256" key="1">
    <source>
        <dbReference type="ARBA" id="ARBA00004651"/>
    </source>
</evidence>
<evidence type="ECO:0000256" key="3">
    <source>
        <dbReference type="ARBA" id="ARBA00022475"/>
    </source>
</evidence>
<dbReference type="Proteomes" id="UP001253545">
    <property type="component" value="Unassembled WGS sequence"/>
</dbReference>
<comment type="similarity">
    <text evidence="2">Belongs to the UPF0719 family.</text>
</comment>
<accession>A0ABU2ZUY4</accession>
<keyword evidence="9" id="KW-1185">Reference proteome</keyword>
<dbReference type="Pfam" id="PF03994">
    <property type="entry name" value="DUF350"/>
    <property type="match status" value="1"/>
</dbReference>
<keyword evidence="6 7" id="KW-0472">Membrane</keyword>
<dbReference type="InterPro" id="IPR007140">
    <property type="entry name" value="DUF350"/>
</dbReference>
<name>A0ABU2ZUY4_9ALTE</name>
<dbReference type="RefSeq" id="WP_311369664.1">
    <property type="nucleotide sequence ID" value="NZ_JAVRHX010000005.1"/>
</dbReference>
<protein>
    <submittedName>
        <fullName evidence="8">DUF350 domain-containing protein</fullName>
    </submittedName>
</protein>
<evidence type="ECO:0000313" key="9">
    <source>
        <dbReference type="Proteomes" id="UP001253545"/>
    </source>
</evidence>
<evidence type="ECO:0000256" key="2">
    <source>
        <dbReference type="ARBA" id="ARBA00005779"/>
    </source>
</evidence>
<proteinExistence type="inferred from homology"/>
<keyword evidence="3" id="KW-1003">Cell membrane</keyword>
<feature type="transmembrane region" description="Helical" evidence="7">
    <location>
        <begin position="6"/>
        <end position="28"/>
    </location>
</feature>
<reference evidence="8 9" key="1">
    <citation type="submission" date="2023-09" db="EMBL/GenBank/DDBJ databases">
        <authorList>
            <person name="Rey-Velasco X."/>
        </authorList>
    </citation>
    <scope>NUCLEOTIDE SEQUENCE [LARGE SCALE GENOMIC DNA]</scope>
    <source>
        <strain evidence="8 9">P117</strain>
    </source>
</reference>
<keyword evidence="5 7" id="KW-1133">Transmembrane helix</keyword>
<dbReference type="EMBL" id="JAVRHX010000005">
    <property type="protein sequence ID" value="MDT0596139.1"/>
    <property type="molecule type" value="Genomic_DNA"/>
</dbReference>
<comment type="subcellular location">
    <subcellularLocation>
        <location evidence="1">Cell membrane</location>
        <topology evidence="1">Multi-pass membrane protein</topology>
    </subcellularLocation>
</comment>
<organism evidence="8 9">
    <name type="scientific">Glaciecola petra</name>
    <dbReference type="NCBI Taxonomy" id="3075602"/>
    <lineage>
        <taxon>Bacteria</taxon>
        <taxon>Pseudomonadati</taxon>
        <taxon>Pseudomonadota</taxon>
        <taxon>Gammaproteobacteria</taxon>
        <taxon>Alteromonadales</taxon>
        <taxon>Alteromonadaceae</taxon>
        <taxon>Glaciecola</taxon>
    </lineage>
</organism>
<comment type="caution">
    <text evidence="8">The sequence shown here is derived from an EMBL/GenBank/DDBJ whole genome shotgun (WGS) entry which is preliminary data.</text>
</comment>
<evidence type="ECO:0000256" key="7">
    <source>
        <dbReference type="SAM" id="Phobius"/>
    </source>
</evidence>
<evidence type="ECO:0000313" key="8">
    <source>
        <dbReference type="EMBL" id="MDT0596139.1"/>
    </source>
</evidence>
<evidence type="ECO:0000256" key="6">
    <source>
        <dbReference type="ARBA" id="ARBA00023136"/>
    </source>
</evidence>
<feature type="transmembrane region" description="Helical" evidence="7">
    <location>
        <begin position="49"/>
        <end position="73"/>
    </location>
</feature>
<keyword evidence="4 7" id="KW-0812">Transmembrane</keyword>
<gene>
    <name evidence="8" type="ORF">RM552_14895</name>
</gene>
<sequence>MDWTIVLVNFVYAVLGCSVTLFFMVAGYKLFDKITPFNTHDELAKGNQAVGIVVAAMIVGLGIAVGLVIGMGLN</sequence>
<evidence type="ECO:0000256" key="4">
    <source>
        <dbReference type="ARBA" id="ARBA00022692"/>
    </source>
</evidence>
<evidence type="ECO:0000256" key="5">
    <source>
        <dbReference type="ARBA" id="ARBA00022989"/>
    </source>
</evidence>